<comment type="caution">
    <text evidence="2">The sequence shown here is derived from an EMBL/GenBank/DDBJ whole genome shotgun (WGS) entry which is preliminary data.</text>
</comment>
<reference evidence="2 3" key="1">
    <citation type="journal article" date="2018" name="New Phytol.">
        <title>Phylogenomics of Endogonaceae and evolution of mycorrhizas within Mucoromycota.</title>
        <authorList>
            <person name="Chang Y."/>
            <person name="Desiro A."/>
            <person name="Na H."/>
            <person name="Sandor L."/>
            <person name="Lipzen A."/>
            <person name="Clum A."/>
            <person name="Barry K."/>
            <person name="Grigoriev I.V."/>
            <person name="Martin F.M."/>
            <person name="Stajich J.E."/>
            <person name="Smith M.E."/>
            <person name="Bonito G."/>
            <person name="Spatafora J.W."/>
        </authorList>
    </citation>
    <scope>NUCLEOTIDE SEQUENCE [LARGE SCALE GENOMIC DNA]</scope>
    <source>
        <strain evidence="2 3">GMNB39</strain>
    </source>
</reference>
<dbReference type="EMBL" id="RBNI01006972">
    <property type="protein sequence ID" value="RUP45637.1"/>
    <property type="molecule type" value="Genomic_DNA"/>
</dbReference>
<keyword evidence="3" id="KW-1185">Reference proteome</keyword>
<dbReference type="Proteomes" id="UP000268093">
    <property type="component" value="Unassembled WGS sequence"/>
</dbReference>
<proteinExistence type="predicted"/>
<feature type="compositionally biased region" description="Polar residues" evidence="1">
    <location>
        <begin position="90"/>
        <end position="104"/>
    </location>
</feature>
<evidence type="ECO:0000256" key="1">
    <source>
        <dbReference type="SAM" id="MobiDB-lite"/>
    </source>
</evidence>
<accession>A0A433D449</accession>
<protein>
    <submittedName>
        <fullName evidence="2">Uncharacterized protein</fullName>
    </submittedName>
</protein>
<dbReference type="AlphaFoldDB" id="A0A433D449"/>
<dbReference type="OrthoDB" id="5592879at2759"/>
<evidence type="ECO:0000313" key="2">
    <source>
        <dbReference type="EMBL" id="RUP45637.1"/>
    </source>
</evidence>
<feature type="region of interest" description="Disordered" evidence="1">
    <location>
        <begin position="88"/>
        <end position="128"/>
    </location>
</feature>
<sequence>MRDYHKIKNKQIPGKSILKSLMDPNFDPLDIEESKADADVADDTLASFTVVLNNEQKPEKKKARKSLGRRVSFAATAHVRLFDKEIEDWNTGNTPNPMHSTTFFSGADPPPDFSVHLDSNDGATASDEVTGNLFQIPDLSSVQRRNRFVRS</sequence>
<evidence type="ECO:0000313" key="3">
    <source>
        <dbReference type="Proteomes" id="UP000268093"/>
    </source>
</evidence>
<name>A0A433D449_9FUNG</name>
<organism evidence="2 3">
    <name type="scientific">Jimgerdemannia flammicorona</name>
    <dbReference type="NCBI Taxonomy" id="994334"/>
    <lineage>
        <taxon>Eukaryota</taxon>
        <taxon>Fungi</taxon>
        <taxon>Fungi incertae sedis</taxon>
        <taxon>Mucoromycota</taxon>
        <taxon>Mucoromycotina</taxon>
        <taxon>Endogonomycetes</taxon>
        <taxon>Endogonales</taxon>
        <taxon>Endogonaceae</taxon>
        <taxon>Jimgerdemannia</taxon>
    </lineage>
</organism>
<gene>
    <name evidence="2" type="ORF">BC936DRAFT_147914</name>
</gene>